<evidence type="ECO:0000313" key="13">
    <source>
        <dbReference type="Proteomes" id="UP000294192"/>
    </source>
</evidence>
<gene>
    <name evidence="8 12" type="primary">nadE</name>
    <name evidence="12" type="ORF">C4B24_03210</name>
</gene>
<feature type="binding site" evidence="8">
    <location>
        <position position="32"/>
    </location>
    <ligand>
        <name>Mg(2+)</name>
        <dbReference type="ChEBI" id="CHEBI:18420"/>
    </ligand>
</feature>
<keyword evidence="13" id="KW-1185">Reference proteome</keyword>
<evidence type="ECO:0000256" key="5">
    <source>
        <dbReference type="ARBA" id="ARBA00022840"/>
    </source>
</evidence>
<dbReference type="RefSeq" id="WP_131599288.1">
    <property type="nucleotide sequence ID" value="NZ_CBDBYK010000007.1"/>
</dbReference>
<name>A0A4R0XK27_9MOLU</name>
<evidence type="ECO:0000256" key="9">
    <source>
        <dbReference type="RuleBase" id="RU003811"/>
    </source>
</evidence>
<dbReference type="SUPFAM" id="SSF52402">
    <property type="entry name" value="Adenine nucleotide alpha hydrolases-like"/>
    <property type="match status" value="1"/>
</dbReference>
<reference evidence="12 13" key="1">
    <citation type="submission" date="2018-02" db="EMBL/GenBank/DDBJ databases">
        <title>Mycoplasma marinum and Mycoplasma todarodis sp. nov., moderately halophilic and psychrotolerant mycoplasmas isolated from cephalopods.</title>
        <authorList>
            <person name="Viver T."/>
        </authorList>
    </citation>
    <scope>NUCLEOTIDE SEQUENCE [LARGE SCALE GENOMIC DNA]</scope>
    <source>
        <strain evidence="12 13">PE</strain>
    </source>
</reference>
<keyword evidence="6 8" id="KW-0460">Magnesium</keyword>
<dbReference type="GO" id="GO:0005737">
    <property type="term" value="C:cytoplasm"/>
    <property type="evidence" value="ECO:0007669"/>
    <property type="project" value="InterPro"/>
</dbReference>
<comment type="similarity">
    <text evidence="1 8 9">Belongs to the NAD synthetase family.</text>
</comment>
<dbReference type="Pfam" id="PF02540">
    <property type="entry name" value="NAD_synthase"/>
    <property type="match status" value="1"/>
</dbReference>
<dbReference type="HAMAP" id="MF_00193">
    <property type="entry name" value="NadE_ammonia_dep"/>
    <property type="match status" value="1"/>
</dbReference>
<dbReference type="CDD" id="cd00553">
    <property type="entry name" value="NAD_synthase"/>
    <property type="match status" value="1"/>
</dbReference>
<dbReference type="GO" id="GO:0046872">
    <property type="term" value="F:metal ion binding"/>
    <property type="evidence" value="ECO:0007669"/>
    <property type="project" value="UniProtKB-KW"/>
</dbReference>
<evidence type="ECO:0000256" key="8">
    <source>
        <dbReference type="HAMAP-Rule" id="MF_00193"/>
    </source>
</evidence>
<feature type="domain" description="NAD/GMP synthase" evidence="11">
    <location>
        <begin position="5"/>
        <end position="225"/>
    </location>
</feature>
<feature type="binding site" evidence="8">
    <location>
        <position position="126"/>
    </location>
    <ligand>
        <name>ATP</name>
        <dbReference type="ChEBI" id="CHEBI:30616"/>
    </ligand>
</feature>
<feature type="binding site" evidence="8">
    <location>
        <position position="146"/>
    </location>
    <ligand>
        <name>deamido-NAD(+)</name>
        <dbReference type="ChEBI" id="CHEBI:58437"/>
        <note>ligand shared between two neighboring subunits</note>
    </ligand>
</feature>
<dbReference type="InterPro" id="IPR022310">
    <property type="entry name" value="NAD/GMP_synthase"/>
</dbReference>
<dbReference type="GO" id="GO:0005524">
    <property type="term" value="F:ATP binding"/>
    <property type="evidence" value="ECO:0007669"/>
    <property type="project" value="UniProtKB-UniRule"/>
</dbReference>
<feature type="binding site" evidence="8">
    <location>
        <position position="155"/>
    </location>
    <ligand>
        <name>ATP</name>
        <dbReference type="ChEBI" id="CHEBI:30616"/>
    </ligand>
</feature>
<feature type="binding site" evidence="8">
    <location>
        <begin position="26"/>
        <end position="33"/>
    </location>
    <ligand>
        <name>ATP</name>
        <dbReference type="ChEBI" id="CHEBI:30616"/>
    </ligand>
</feature>
<dbReference type="InterPro" id="IPR003694">
    <property type="entry name" value="NAD_synthase"/>
</dbReference>
<feature type="binding site" evidence="8">
    <location>
        <position position="177"/>
    </location>
    <ligand>
        <name>ATP</name>
        <dbReference type="ChEBI" id="CHEBI:30616"/>
    </ligand>
</feature>
<dbReference type="EC" id="6.3.1.5" evidence="8 10"/>
<evidence type="ECO:0000256" key="7">
    <source>
        <dbReference type="ARBA" id="ARBA00023027"/>
    </source>
</evidence>
<evidence type="ECO:0000256" key="6">
    <source>
        <dbReference type="ARBA" id="ARBA00022842"/>
    </source>
</evidence>
<dbReference type="NCBIfam" id="TIGR00552">
    <property type="entry name" value="nadE"/>
    <property type="match status" value="1"/>
</dbReference>
<dbReference type="EMBL" id="PSZO01000015">
    <property type="protein sequence ID" value="TCG11006.1"/>
    <property type="molecule type" value="Genomic_DNA"/>
</dbReference>
<evidence type="ECO:0000256" key="1">
    <source>
        <dbReference type="ARBA" id="ARBA00005859"/>
    </source>
</evidence>
<evidence type="ECO:0000313" key="12">
    <source>
        <dbReference type="EMBL" id="TCG11006.1"/>
    </source>
</evidence>
<dbReference type="InterPro" id="IPR014729">
    <property type="entry name" value="Rossmann-like_a/b/a_fold"/>
</dbReference>
<dbReference type="PANTHER" id="PTHR23090:SF9">
    <property type="entry name" value="GLUTAMINE-DEPENDENT NAD(+) SYNTHETASE"/>
    <property type="match status" value="1"/>
</dbReference>
<dbReference type="UniPathway" id="UPA00253">
    <property type="reaction ID" value="UER00333"/>
</dbReference>
<feature type="binding site" evidence="8">
    <location>
        <position position="131"/>
    </location>
    <ligand>
        <name>Mg(2+)</name>
        <dbReference type="ChEBI" id="CHEBI:18420"/>
    </ligand>
</feature>
<dbReference type="OrthoDB" id="9803818at2"/>
<protein>
    <recommendedName>
        <fullName evidence="8 10">NH(3)-dependent NAD(+) synthetase</fullName>
        <ecNumber evidence="8 10">6.3.1.5</ecNumber>
    </recommendedName>
</protein>
<dbReference type="GO" id="GO:0008795">
    <property type="term" value="F:NAD+ synthase activity"/>
    <property type="evidence" value="ECO:0007669"/>
    <property type="project" value="UniProtKB-UniRule"/>
</dbReference>
<organism evidence="12 13">
    <name type="scientific">Mycoplasma marinum</name>
    <dbReference type="NCBI Taxonomy" id="1937190"/>
    <lineage>
        <taxon>Bacteria</taxon>
        <taxon>Bacillati</taxon>
        <taxon>Mycoplasmatota</taxon>
        <taxon>Mollicutes</taxon>
        <taxon>Mycoplasmataceae</taxon>
        <taxon>Mycoplasma</taxon>
    </lineage>
</organism>
<comment type="pathway">
    <text evidence="8">Cofactor biosynthesis; NAD(+) biosynthesis; NAD(+) from deamido-NAD(+) (ammonia route): step 1/1.</text>
</comment>
<comment type="function">
    <text evidence="8">Catalyzes the ATP-dependent amidation of deamido-NAD to form NAD. Uses ammonia as a nitrogen source.</text>
</comment>
<dbReference type="GO" id="GO:0009435">
    <property type="term" value="P:NAD+ biosynthetic process"/>
    <property type="evidence" value="ECO:0007669"/>
    <property type="project" value="UniProtKB-UniRule"/>
</dbReference>
<keyword evidence="2 8" id="KW-0436">Ligase</keyword>
<comment type="subunit">
    <text evidence="8">Homodimer.</text>
</comment>
<evidence type="ECO:0000256" key="10">
    <source>
        <dbReference type="RuleBase" id="RU003812"/>
    </source>
</evidence>
<dbReference type="PANTHER" id="PTHR23090">
    <property type="entry name" value="NH 3 /GLUTAMINE-DEPENDENT NAD + SYNTHETASE"/>
    <property type="match status" value="1"/>
</dbReference>
<proteinExistence type="inferred from homology"/>
<dbReference type="Gene3D" id="3.40.50.620">
    <property type="entry name" value="HUPs"/>
    <property type="match status" value="1"/>
</dbReference>
<keyword evidence="3 8" id="KW-0479">Metal-binding</keyword>
<evidence type="ECO:0000256" key="4">
    <source>
        <dbReference type="ARBA" id="ARBA00022741"/>
    </source>
</evidence>
<evidence type="ECO:0000256" key="3">
    <source>
        <dbReference type="ARBA" id="ARBA00022723"/>
    </source>
</evidence>
<comment type="catalytic activity">
    <reaction evidence="8 10">
        <text>deamido-NAD(+) + NH4(+) + ATP = AMP + diphosphate + NAD(+) + H(+)</text>
        <dbReference type="Rhea" id="RHEA:21188"/>
        <dbReference type="ChEBI" id="CHEBI:15378"/>
        <dbReference type="ChEBI" id="CHEBI:28938"/>
        <dbReference type="ChEBI" id="CHEBI:30616"/>
        <dbReference type="ChEBI" id="CHEBI:33019"/>
        <dbReference type="ChEBI" id="CHEBI:57540"/>
        <dbReference type="ChEBI" id="CHEBI:58437"/>
        <dbReference type="ChEBI" id="CHEBI:456215"/>
        <dbReference type="EC" id="6.3.1.5"/>
    </reaction>
</comment>
<sequence>MKYSNYLIKWLQKEVCKANMDGVIVGLSGGVDSSVVAALAKKAFPNNSLGVYLPIGEMGQDLIDAKLLAKNIEIETRTIDLTNSYKALKEAVNTKTKLATANIKPRLRMTSLYALAQEKRYLVLGTDNAAEWILGYFTKYGDGGVDLLPIIHLTKGEVKEMAKELGLPPIVYTKKPTAALWEGQTDEDELGFSYDEVDKYIKGIATDKEIISKIEHQIKITNHKRVALPTPLDLKNFK</sequence>
<keyword evidence="7 8" id="KW-0520">NAD</keyword>
<feature type="binding site" description="in other chain" evidence="8">
    <location>
        <begin position="223"/>
        <end position="224"/>
    </location>
    <ligand>
        <name>deamido-NAD(+)</name>
        <dbReference type="ChEBI" id="CHEBI:58437"/>
        <note>ligand shared between two neighboring subunits</note>
    </ligand>
</feature>
<keyword evidence="4 8" id="KW-0547">Nucleotide-binding</keyword>
<feature type="binding site" description="in other chain" evidence="8">
    <location>
        <position position="106"/>
    </location>
    <ligand>
        <name>deamido-NAD(+)</name>
        <dbReference type="ChEBI" id="CHEBI:58437"/>
        <note>ligand shared between two neighboring subunits</note>
    </ligand>
</feature>
<feature type="binding site" description="in other chain" evidence="8">
    <location>
        <position position="139"/>
    </location>
    <ligand>
        <name>deamido-NAD(+)</name>
        <dbReference type="ChEBI" id="CHEBI:58437"/>
        <note>ligand shared between two neighboring subunits</note>
    </ligand>
</feature>
<accession>A0A4R0XK27</accession>
<dbReference type="AlphaFoldDB" id="A0A4R0XK27"/>
<evidence type="ECO:0000259" key="11">
    <source>
        <dbReference type="Pfam" id="PF02540"/>
    </source>
</evidence>
<comment type="caution">
    <text evidence="12">The sequence shown here is derived from an EMBL/GenBank/DDBJ whole genome shotgun (WGS) entry which is preliminary data.</text>
</comment>
<keyword evidence="5 8" id="KW-0067">ATP-binding</keyword>
<dbReference type="GO" id="GO:0004359">
    <property type="term" value="F:glutaminase activity"/>
    <property type="evidence" value="ECO:0007669"/>
    <property type="project" value="InterPro"/>
</dbReference>
<dbReference type="InterPro" id="IPR022926">
    <property type="entry name" value="NH(3)-dep_NAD(+)_synth"/>
</dbReference>
<dbReference type="Proteomes" id="UP000294192">
    <property type="component" value="Unassembled WGS sequence"/>
</dbReference>
<dbReference type="GO" id="GO:0003952">
    <property type="term" value="F:NAD+ synthase (glutamine-hydrolyzing) activity"/>
    <property type="evidence" value="ECO:0007669"/>
    <property type="project" value="InterPro"/>
</dbReference>
<evidence type="ECO:0000256" key="2">
    <source>
        <dbReference type="ARBA" id="ARBA00022598"/>
    </source>
</evidence>